<dbReference type="KEGG" id="blr:BRLA_c018180"/>
<evidence type="ECO:0000313" key="3">
    <source>
        <dbReference type="Proteomes" id="UP000005850"/>
    </source>
</evidence>
<dbReference type="GO" id="GO:0003677">
    <property type="term" value="F:DNA binding"/>
    <property type="evidence" value="ECO:0007669"/>
    <property type="project" value="InterPro"/>
</dbReference>
<accession>A0A075R9A1</accession>
<dbReference type="Proteomes" id="UP000005850">
    <property type="component" value="Chromosome"/>
</dbReference>
<name>A0A075R9A1_BRELA</name>
<dbReference type="Pfam" id="PF01548">
    <property type="entry name" value="DEDD_Tnp_IS110"/>
    <property type="match status" value="1"/>
</dbReference>
<dbReference type="PANTHER" id="PTHR33055:SF17">
    <property type="entry name" value="THIRD ORF IN TRANSPOSON ISC1491"/>
    <property type="match status" value="1"/>
</dbReference>
<dbReference type="EMBL" id="CP007806">
    <property type="protein sequence ID" value="AIG26140.1"/>
    <property type="molecule type" value="Genomic_DNA"/>
</dbReference>
<evidence type="ECO:0000313" key="2">
    <source>
        <dbReference type="EMBL" id="AIG26140.1"/>
    </source>
</evidence>
<dbReference type="GO" id="GO:0006313">
    <property type="term" value="P:DNA transposition"/>
    <property type="evidence" value="ECO:0007669"/>
    <property type="project" value="InterPro"/>
</dbReference>
<gene>
    <name evidence="2" type="ORF">BRLA_c018180</name>
</gene>
<dbReference type="InterPro" id="IPR002525">
    <property type="entry name" value="Transp_IS110-like_N"/>
</dbReference>
<reference evidence="2 3" key="1">
    <citation type="journal article" date="2011" name="J. Bacteriol.">
        <title>Genome sequence of Brevibacillus laterosporus LMG 15441, a pathogen of invertebrates.</title>
        <authorList>
            <person name="Djukic M."/>
            <person name="Poehlein A."/>
            <person name="Thurmer A."/>
            <person name="Daniel R."/>
        </authorList>
    </citation>
    <scope>NUCLEOTIDE SEQUENCE [LARGE SCALE GENOMIC DNA]</scope>
    <source>
        <strain evidence="2 3">LMG 15441</strain>
    </source>
</reference>
<dbReference type="GO" id="GO:0004803">
    <property type="term" value="F:transposase activity"/>
    <property type="evidence" value="ECO:0007669"/>
    <property type="project" value="InterPro"/>
</dbReference>
<dbReference type="PANTHER" id="PTHR33055">
    <property type="entry name" value="TRANSPOSASE FOR INSERTION SEQUENCE ELEMENT IS1111A"/>
    <property type="match status" value="1"/>
</dbReference>
<keyword evidence="3" id="KW-1185">Reference proteome</keyword>
<feature type="domain" description="Transposase IS110-like N-terminal" evidence="1">
    <location>
        <begin position="20"/>
        <end position="175"/>
    </location>
</feature>
<dbReference type="eggNOG" id="COG3547">
    <property type="taxonomic scope" value="Bacteria"/>
</dbReference>
<dbReference type="AlphaFoldDB" id="A0A075R9A1"/>
<organism evidence="2 3">
    <name type="scientific">Brevibacillus laterosporus LMG 15441</name>
    <dbReference type="NCBI Taxonomy" id="1042163"/>
    <lineage>
        <taxon>Bacteria</taxon>
        <taxon>Bacillati</taxon>
        <taxon>Bacillota</taxon>
        <taxon>Bacilli</taxon>
        <taxon>Bacillales</taxon>
        <taxon>Paenibacillaceae</taxon>
        <taxon>Brevibacillus</taxon>
    </lineage>
</organism>
<dbReference type="STRING" id="1042163.BRLA_c018180"/>
<proteinExistence type="predicted"/>
<sequence length="258" mass="29555">MVVGVPGKISERRLQINPVIGIDFSKGGSQAIAFISKGKPYGKTINFYHTKDGLEEFHRFLEQIETNHGTRPDVILEATGHYHLPITDFLEEHQYVVIVLNPLISQRSRSSSLRKVKTDAYHLAELYYKEDFEPLRKRSVHITNLRQVTRINEAINDMYVQTKLNLQAIVDQVFPLFVGVFHDMYCYTSLKLLQEFSIPKSVISAEVDCIAEKILTLTSRFKSLSWAKEKVEKLMAAAQNCPTKNVYEGHLFSLHTLI</sequence>
<protein>
    <submittedName>
        <fullName evidence="2">Transposase</fullName>
    </submittedName>
</protein>
<evidence type="ECO:0000259" key="1">
    <source>
        <dbReference type="Pfam" id="PF01548"/>
    </source>
</evidence>
<dbReference type="HOGENOM" id="CLU_036902_6_2_9"/>
<dbReference type="InterPro" id="IPR047650">
    <property type="entry name" value="Transpos_IS110"/>
</dbReference>